<dbReference type="VEuPathDB" id="FungiDB:ASPVEDRAFT_163140"/>
<dbReference type="SUPFAM" id="SSF57667">
    <property type="entry name" value="beta-beta-alpha zinc fingers"/>
    <property type="match status" value="1"/>
</dbReference>
<evidence type="ECO:0000313" key="9">
    <source>
        <dbReference type="EMBL" id="OJI99303.1"/>
    </source>
</evidence>
<evidence type="ECO:0000256" key="2">
    <source>
        <dbReference type="ARBA" id="ARBA00022723"/>
    </source>
</evidence>
<accession>A0A1L9PCU3</accession>
<dbReference type="GeneID" id="63724123"/>
<sequence length="64" mass="7677">MSPLQTPSHRCSHCAREFVRAEHLVRHERIHTKEKPFSCKLCEKSFSRTDLLRRHEKKSHPSRL</sequence>
<dbReference type="FunFam" id="3.30.160.60:FF:000446">
    <property type="entry name" value="Zinc finger protein"/>
    <property type="match status" value="1"/>
</dbReference>
<dbReference type="GO" id="GO:0008270">
    <property type="term" value="F:zinc ion binding"/>
    <property type="evidence" value="ECO:0007669"/>
    <property type="project" value="UniProtKB-KW"/>
</dbReference>
<evidence type="ECO:0000256" key="1">
    <source>
        <dbReference type="ARBA" id="ARBA00004123"/>
    </source>
</evidence>
<dbReference type="PANTHER" id="PTHR40626:SF11">
    <property type="entry name" value="ZINC FINGER PROTEIN YPR022C"/>
    <property type="match status" value="1"/>
</dbReference>
<keyword evidence="6" id="KW-0539">Nucleus</keyword>
<dbReference type="RefSeq" id="XP_040665066.1">
    <property type="nucleotide sequence ID" value="XM_040808612.1"/>
</dbReference>
<gene>
    <name evidence="9" type="ORF">ASPVEDRAFT_163140</name>
</gene>
<dbReference type="AlphaFoldDB" id="A0A1L9PCU3"/>
<evidence type="ECO:0000259" key="8">
    <source>
        <dbReference type="PROSITE" id="PS50157"/>
    </source>
</evidence>
<dbReference type="EMBL" id="KV878126">
    <property type="protein sequence ID" value="OJI99303.1"/>
    <property type="molecule type" value="Genomic_DNA"/>
</dbReference>
<dbReference type="FunFam" id="3.30.160.60:FF:000358">
    <property type="entry name" value="zinc finger protein 24"/>
    <property type="match status" value="1"/>
</dbReference>
<dbReference type="GO" id="GO:0000785">
    <property type="term" value="C:chromatin"/>
    <property type="evidence" value="ECO:0007669"/>
    <property type="project" value="TreeGrafter"/>
</dbReference>
<feature type="domain" description="C2H2-type" evidence="8">
    <location>
        <begin position="37"/>
        <end position="64"/>
    </location>
</feature>
<reference evidence="10" key="1">
    <citation type="journal article" date="2017" name="Genome Biol.">
        <title>Comparative genomics reveals high biological diversity and specific adaptations in the industrially and medically important fungal genus Aspergillus.</title>
        <authorList>
            <person name="de Vries R.P."/>
            <person name="Riley R."/>
            <person name="Wiebenga A."/>
            <person name="Aguilar-Osorio G."/>
            <person name="Amillis S."/>
            <person name="Uchima C.A."/>
            <person name="Anderluh G."/>
            <person name="Asadollahi M."/>
            <person name="Askin M."/>
            <person name="Barry K."/>
            <person name="Battaglia E."/>
            <person name="Bayram O."/>
            <person name="Benocci T."/>
            <person name="Braus-Stromeyer S.A."/>
            <person name="Caldana C."/>
            <person name="Canovas D."/>
            <person name="Cerqueira G.C."/>
            <person name="Chen F."/>
            <person name="Chen W."/>
            <person name="Choi C."/>
            <person name="Clum A."/>
            <person name="Dos Santos R.A."/>
            <person name="Damasio A.R."/>
            <person name="Diallinas G."/>
            <person name="Emri T."/>
            <person name="Fekete E."/>
            <person name="Flipphi M."/>
            <person name="Freyberg S."/>
            <person name="Gallo A."/>
            <person name="Gournas C."/>
            <person name="Habgood R."/>
            <person name="Hainaut M."/>
            <person name="Harispe M.L."/>
            <person name="Henrissat B."/>
            <person name="Hilden K.S."/>
            <person name="Hope R."/>
            <person name="Hossain A."/>
            <person name="Karabika E."/>
            <person name="Karaffa L."/>
            <person name="Karanyi Z."/>
            <person name="Krasevec N."/>
            <person name="Kuo A."/>
            <person name="Kusch H."/>
            <person name="LaButti K."/>
            <person name="Lagendijk E.L."/>
            <person name="Lapidus A."/>
            <person name="Levasseur A."/>
            <person name="Lindquist E."/>
            <person name="Lipzen A."/>
            <person name="Logrieco A.F."/>
            <person name="MacCabe A."/>
            <person name="Maekelae M.R."/>
            <person name="Malavazi I."/>
            <person name="Melin P."/>
            <person name="Meyer V."/>
            <person name="Mielnichuk N."/>
            <person name="Miskei M."/>
            <person name="Molnar A.P."/>
            <person name="Mule G."/>
            <person name="Ngan C.Y."/>
            <person name="Orejas M."/>
            <person name="Orosz E."/>
            <person name="Ouedraogo J.P."/>
            <person name="Overkamp K.M."/>
            <person name="Park H.-S."/>
            <person name="Perrone G."/>
            <person name="Piumi F."/>
            <person name="Punt P.J."/>
            <person name="Ram A.F."/>
            <person name="Ramon A."/>
            <person name="Rauscher S."/>
            <person name="Record E."/>
            <person name="Riano-Pachon D.M."/>
            <person name="Robert V."/>
            <person name="Roehrig J."/>
            <person name="Ruller R."/>
            <person name="Salamov A."/>
            <person name="Salih N.S."/>
            <person name="Samson R.A."/>
            <person name="Sandor E."/>
            <person name="Sanguinetti M."/>
            <person name="Schuetze T."/>
            <person name="Sepcic K."/>
            <person name="Shelest E."/>
            <person name="Sherlock G."/>
            <person name="Sophianopoulou V."/>
            <person name="Squina F.M."/>
            <person name="Sun H."/>
            <person name="Susca A."/>
            <person name="Todd R.B."/>
            <person name="Tsang A."/>
            <person name="Unkles S.E."/>
            <person name="van de Wiele N."/>
            <person name="van Rossen-Uffink D."/>
            <person name="Oliveira J.V."/>
            <person name="Vesth T.C."/>
            <person name="Visser J."/>
            <person name="Yu J.-H."/>
            <person name="Zhou M."/>
            <person name="Andersen M.R."/>
            <person name="Archer D.B."/>
            <person name="Baker S.E."/>
            <person name="Benoit I."/>
            <person name="Brakhage A.A."/>
            <person name="Braus G.H."/>
            <person name="Fischer R."/>
            <person name="Frisvad J.C."/>
            <person name="Goldman G.H."/>
            <person name="Houbraken J."/>
            <person name="Oakley B."/>
            <person name="Pocsi I."/>
            <person name="Scazzocchio C."/>
            <person name="Seiboth B."/>
            <person name="vanKuyk P.A."/>
            <person name="Wortman J."/>
            <person name="Dyer P.S."/>
            <person name="Grigoriev I.V."/>
        </authorList>
    </citation>
    <scope>NUCLEOTIDE SEQUENCE [LARGE SCALE GENOMIC DNA]</scope>
    <source>
        <strain evidence="10">CBS 583.65</strain>
    </source>
</reference>
<evidence type="ECO:0000256" key="7">
    <source>
        <dbReference type="PROSITE-ProRule" id="PRU00042"/>
    </source>
</evidence>
<dbReference type="STRING" id="1036611.A0A1L9PCU3"/>
<dbReference type="GO" id="GO:0005634">
    <property type="term" value="C:nucleus"/>
    <property type="evidence" value="ECO:0007669"/>
    <property type="project" value="UniProtKB-SubCell"/>
</dbReference>
<evidence type="ECO:0000256" key="4">
    <source>
        <dbReference type="ARBA" id="ARBA00022771"/>
    </source>
</evidence>
<evidence type="ECO:0000256" key="5">
    <source>
        <dbReference type="ARBA" id="ARBA00022833"/>
    </source>
</evidence>
<dbReference type="OrthoDB" id="10018191at2759"/>
<evidence type="ECO:0000256" key="6">
    <source>
        <dbReference type="ARBA" id="ARBA00023242"/>
    </source>
</evidence>
<keyword evidence="5" id="KW-0862">Zinc</keyword>
<organism evidence="9 10">
    <name type="scientific">Aspergillus versicolor CBS 583.65</name>
    <dbReference type="NCBI Taxonomy" id="1036611"/>
    <lineage>
        <taxon>Eukaryota</taxon>
        <taxon>Fungi</taxon>
        <taxon>Dikarya</taxon>
        <taxon>Ascomycota</taxon>
        <taxon>Pezizomycotina</taxon>
        <taxon>Eurotiomycetes</taxon>
        <taxon>Eurotiomycetidae</taxon>
        <taxon>Eurotiales</taxon>
        <taxon>Aspergillaceae</taxon>
        <taxon>Aspergillus</taxon>
        <taxon>Aspergillus subgen. Nidulantes</taxon>
    </lineage>
</organism>
<dbReference type="PANTHER" id="PTHR40626">
    <property type="entry name" value="MIP31509P"/>
    <property type="match status" value="1"/>
</dbReference>
<dbReference type="SMART" id="SM00355">
    <property type="entry name" value="ZnF_C2H2"/>
    <property type="match status" value="2"/>
</dbReference>
<dbReference type="PROSITE" id="PS00028">
    <property type="entry name" value="ZINC_FINGER_C2H2_1"/>
    <property type="match status" value="2"/>
</dbReference>
<proteinExistence type="predicted"/>
<keyword evidence="2" id="KW-0479">Metal-binding</keyword>
<feature type="non-terminal residue" evidence="9">
    <location>
        <position position="64"/>
    </location>
</feature>
<comment type="subcellular location">
    <subcellularLocation>
        <location evidence="1">Nucleus</location>
    </subcellularLocation>
</comment>
<keyword evidence="3" id="KW-0677">Repeat</keyword>
<dbReference type="Gene3D" id="3.30.160.60">
    <property type="entry name" value="Classic Zinc Finger"/>
    <property type="match status" value="2"/>
</dbReference>
<dbReference type="Pfam" id="PF00096">
    <property type="entry name" value="zf-C2H2"/>
    <property type="match status" value="2"/>
</dbReference>
<dbReference type="InterPro" id="IPR051059">
    <property type="entry name" value="VerF-like"/>
</dbReference>
<evidence type="ECO:0000313" key="10">
    <source>
        <dbReference type="Proteomes" id="UP000184073"/>
    </source>
</evidence>
<feature type="domain" description="C2H2-type" evidence="8">
    <location>
        <begin position="9"/>
        <end position="36"/>
    </location>
</feature>
<dbReference type="PROSITE" id="PS50157">
    <property type="entry name" value="ZINC_FINGER_C2H2_2"/>
    <property type="match status" value="2"/>
</dbReference>
<dbReference type="InterPro" id="IPR036236">
    <property type="entry name" value="Znf_C2H2_sf"/>
</dbReference>
<evidence type="ECO:0000256" key="3">
    <source>
        <dbReference type="ARBA" id="ARBA00022737"/>
    </source>
</evidence>
<dbReference type="GO" id="GO:0000978">
    <property type="term" value="F:RNA polymerase II cis-regulatory region sequence-specific DNA binding"/>
    <property type="evidence" value="ECO:0007669"/>
    <property type="project" value="InterPro"/>
</dbReference>
<name>A0A1L9PCU3_ASPVE</name>
<keyword evidence="4 7" id="KW-0863">Zinc-finger</keyword>
<protein>
    <recommendedName>
        <fullName evidence="8">C2H2-type domain-containing protein</fullName>
    </recommendedName>
</protein>
<dbReference type="Proteomes" id="UP000184073">
    <property type="component" value="Unassembled WGS sequence"/>
</dbReference>
<dbReference type="GO" id="GO:0000981">
    <property type="term" value="F:DNA-binding transcription factor activity, RNA polymerase II-specific"/>
    <property type="evidence" value="ECO:0007669"/>
    <property type="project" value="InterPro"/>
</dbReference>
<keyword evidence="10" id="KW-1185">Reference proteome</keyword>
<dbReference type="InterPro" id="IPR013087">
    <property type="entry name" value="Znf_C2H2_type"/>
</dbReference>